<protein>
    <submittedName>
        <fullName evidence="2">Uncharacterized protein</fullName>
    </submittedName>
</protein>
<name>A0A7J7I1Z7_CAMSI</name>
<gene>
    <name evidence="2" type="ORF">HYC85_000269</name>
</gene>
<dbReference type="SUPFAM" id="SSF48403">
    <property type="entry name" value="Ankyrin repeat"/>
    <property type="match status" value="1"/>
</dbReference>
<dbReference type="InterPro" id="IPR036770">
    <property type="entry name" value="Ankyrin_rpt-contain_sf"/>
</dbReference>
<dbReference type="PANTHER" id="PTHR24177">
    <property type="entry name" value="CASKIN"/>
    <property type="match status" value="1"/>
</dbReference>
<sequence>PCRKHIEEQNRLHDQACKLVKFLCNELANSNHSNAIKIFRVALFQATSLGIVEIVEEILRSYPNAIYLKNENEQSIFHQAIECRHEKVFNLIHQVGESKTIFLSQLDKSKNNALHLAGKLAPQQQLYLKAGPALQMQRELQWFKIYYVMRTAYKYRPGRRNWNETSHPPSHKRPSNENKTTRNACTRARKPRTDPQAPKCHSNETWQRHGI</sequence>
<evidence type="ECO:0000313" key="3">
    <source>
        <dbReference type="Proteomes" id="UP000593564"/>
    </source>
</evidence>
<reference evidence="2 3" key="2">
    <citation type="submission" date="2020-07" db="EMBL/GenBank/DDBJ databases">
        <title>Genome assembly of wild tea tree DASZ reveals pedigree and selection history of tea varieties.</title>
        <authorList>
            <person name="Zhang W."/>
        </authorList>
    </citation>
    <scope>NUCLEOTIDE SEQUENCE [LARGE SCALE GENOMIC DNA]</scope>
    <source>
        <strain evidence="3">cv. G240</strain>
        <tissue evidence="2">Leaf</tissue>
    </source>
</reference>
<dbReference type="AlphaFoldDB" id="A0A7J7I1Z7"/>
<evidence type="ECO:0000256" key="1">
    <source>
        <dbReference type="SAM" id="MobiDB-lite"/>
    </source>
</evidence>
<evidence type="ECO:0000313" key="2">
    <source>
        <dbReference type="EMBL" id="KAF5959060.1"/>
    </source>
</evidence>
<dbReference type="Proteomes" id="UP000593564">
    <property type="component" value="Unassembled WGS sequence"/>
</dbReference>
<feature type="non-terminal residue" evidence="2">
    <location>
        <position position="1"/>
    </location>
</feature>
<dbReference type="PANTHER" id="PTHR24177:SF292">
    <property type="entry name" value="ANKYRIN REPEAT FAMILY PROTEIN-RELATED"/>
    <property type="match status" value="1"/>
</dbReference>
<dbReference type="EMBL" id="JACBKZ010000001">
    <property type="protein sequence ID" value="KAF5959060.1"/>
    <property type="molecule type" value="Genomic_DNA"/>
</dbReference>
<organism evidence="2 3">
    <name type="scientific">Camellia sinensis</name>
    <name type="common">Tea plant</name>
    <name type="synonym">Thea sinensis</name>
    <dbReference type="NCBI Taxonomy" id="4442"/>
    <lineage>
        <taxon>Eukaryota</taxon>
        <taxon>Viridiplantae</taxon>
        <taxon>Streptophyta</taxon>
        <taxon>Embryophyta</taxon>
        <taxon>Tracheophyta</taxon>
        <taxon>Spermatophyta</taxon>
        <taxon>Magnoliopsida</taxon>
        <taxon>eudicotyledons</taxon>
        <taxon>Gunneridae</taxon>
        <taxon>Pentapetalae</taxon>
        <taxon>asterids</taxon>
        <taxon>Ericales</taxon>
        <taxon>Theaceae</taxon>
        <taxon>Camellia</taxon>
    </lineage>
</organism>
<dbReference type="GO" id="GO:0016020">
    <property type="term" value="C:membrane"/>
    <property type="evidence" value="ECO:0007669"/>
    <property type="project" value="TreeGrafter"/>
</dbReference>
<reference evidence="3" key="1">
    <citation type="journal article" date="2020" name="Nat. Commun.">
        <title>Genome assembly of wild tea tree DASZ reveals pedigree and selection history of tea varieties.</title>
        <authorList>
            <person name="Zhang W."/>
            <person name="Zhang Y."/>
            <person name="Qiu H."/>
            <person name="Guo Y."/>
            <person name="Wan H."/>
            <person name="Zhang X."/>
            <person name="Scossa F."/>
            <person name="Alseekh S."/>
            <person name="Zhang Q."/>
            <person name="Wang P."/>
            <person name="Xu L."/>
            <person name="Schmidt M.H."/>
            <person name="Jia X."/>
            <person name="Li D."/>
            <person name="Zhu A."/>
            <person name="Guo F."/>
            <person name="Chen W."/>
            <person name="Ni D."/>
            <person name="Usadel B."/>
            <person name="Fernie A.R."/>
            <person name="Wen W."/>
        </authorList>
    </citation>
    <scope>NUCLEOTIDE SEQUENCE [LARGE SCALE GENOMIC DNA]</scope>
    <source>
        <strain evidence="3">cv. G240</strain>
    </source>
</reference>
<keyword evidence="3" id="KW-1185">Reference proteome</keyword>
<dbReference type="Gene3D" id="1.25.40.20">
    <property type="entry name" value="Ankyrin repeat-containing domain"/>
    <property type="match status" value="1"/>
</dbReference>
<accession>A0A7J7I1Z7</accession>
<proteinExistence type="predicted"/>
<feature type="region of interest" description="Disordered" evidence="1">
    <location>
        <begin position="159"/>
        <end position="211"/>
    </location>
</feature>
<comment type="caution">
    <text evidence="2">The sequence shown here is derived from an EMBL/GenBank/DDBJ whole genome shotgun (WGS) entry which is preliminary data.</text>
</comment>